<evidence type="ECO:0000313" key="1">
    <source>
        <dbReference type="EMBL" id="CAH2299682.1"/>
    </source>
</evidence>
<dbReference type="AlphaFoldDB" id="A0AAD1WD10"/>
<name>A0AAD1WD10_PELCU</name>
<organism evidence="1 2">
    <name type="scientific">Pelobates cultripes</name>
    <name type="common">Western spadefoot toad</name>
    <dbReference type="NCBI Taxonomy" id="61616"/>
    <lineage>
        <taxon>Eukaryota</taxon>
        <taxon>Metazoa</taxon>
        <taxon>Chordata</taxon>
        <taxon>Craniata</taxon>
        <taxon>Vertebrata</taxon>
        <taxon>Euteleostomi</taxon>
        <taxon>Amphibia</taxon>
        <taxon>Batrachia</taxon>
        <taxon>Anura</taxon>
        <taxon>Pelobatoidea</taxon>
        <taxon>Pelobatidae</taxon>
        <taxon>Pelobates</taxon>
    </lineage>
</organism>
<proteinExistence type="predicted"/>
<dbReference type="EMBL" id="OW240917">
    <property type="protein sequence ID" value="CAH2299682.1"/>
    <property type="molecule type" value="Genomic_DNA"/>
</dbReference>
<accession>A0AAD1WD10</accession>
<keyword evidence="2" id="KW-1185">Reference proteome</keyword>
<dbReference type="Proteomes" id="UP001295444">
    <property type="component" value="Chromosome 06"/>
</dbReference>
<gene>
    <name evidence="1" type="ORF">PECUL_23A028122</name>
</gene>
<sequence>MYKPHDQGRMGLPEIEKYYRAAHIAPLIAASHRQTPLAWVELERSRARGISLPALAWLPTSLRPKTSELLPTTNLTLSIWDNYHRKRGTTTSFSPATPMEALRQLIPDFNYKLWQRHGINTLSQILQGDRLKPLTDICTEYKLTKTATFSYIQLQSWIKLNKPQQTAAPPDPH</sequence>
<protein>
    <submittedName>
        <fullName evidence="1">Uncharacterized protein</fullName>
    </submittedName>
</protein>
<evidence type="ECO:0000313" key="2">
    <source>
        <dbReference type="Proteomes" id="UP001295444"/>
    </source>
</evidence>
<reference evidence="1" key="1">
    <citation type="submission" date="2022-03" db="EMBL/GenBank/DDBJ databases">
        <authorList>
            <person name="Alioto T."/>
            <person name="Alioto T."/>
            <person name="Gomez Garrido J."/>
        </authorList>
    </citation>
    <scope>NUCLEOTIDE SEQUENCE</scope>
</reference>